<evidence type="ECO:0000313" key="10">
    <source>
        <dbReference type="Proteomes" id="UP000223606"/>
    </source>
</evidence>
<feature type="transmembrane region" description="Helical" evidence="7">
    <location>
        <begin position="368"/>
        <end position="388"/>
    </location>
</feature>
<feature type="transmembrane region" description="Helical" evidence="7">
    <location>
        <begin position="180"/>
        <end position="198"/>
    </location>
</feature>
<keyword evidence="5 7" id="KW-1133">Transmembrane helix</keyword>
<proteinExistence type="inferred from homology"/>
<dbReference type="AlphaFoldDB" id="A0A2C9D5E5"/>
<name>A0A2C9D5E5_9HYPH</name>
<dbReference type="InterPro" id="IPR025902">
    <property type="entry name" value="LssY-like-C_dom"/>
</dbReference>
<evidence type="ECO:0000256" key="7">
    <source>
        <dbReference type="SAM" id="Phobius"/>
    </source>
</evidence>
<evidence type="ECO:0000313" key="9">
    <source>
        <dbReference type="EMBL" id="SON54971.1"/>
    </source>
</evidence>
<dbReference type="Gene3D" id="1.20.144.10">
    <property type="entry name" value="Phosphatidic acid phosphatase type 2/haloperoxidase"/>
    <property type="match status" value="2"/>
</dbReference>
<keyword evidence="10" id="KW-1185">Reference proteome</keyword>
<feature type="transmembrane region" description="Helical" evidence="7">
    <location>
        <begin position="327"/>
        <end position="348"/>
    </location>
</feature>
<feature type="transmembrane region" description="Helical" evidence="7">
    <location>
        <begin position="244"/>
        <end position="263"/>
    </location>
</feature>
<dbReference type="OrthoDB" id="9801622at2"/>
<evidence type="ECO:0000256" key="1">
    <source>
        <dbReference type="ARBA" id="ARBA00004651"/>
    </source>
</evidence>
<dbReference type="Pfam" id="PF14067">
    <property type="entry name" value="LssY_C"/>
    <property type="match status" value="1"/>
</dbReference>
<organism evidence="9 10">
    <name type="scientific">Hartmannibacter diazotrophicus</name>
    <dbReference type="NCBI Taxonomy" id="1482074"/>
    <lineage>
        <taxon>Bacteria</taxon>
        <taxon>Pseudomonadati</taxon>
        <taxon>Pseudomonadota</taxon>
        <taxon>Alphaproteobacteria</taxon>
        <taxon>Hyphomicrobiales</taxon>
        <taxon>Pleomorphomonadaceae</taxon>
        <taxon>Hartmannibacter</taxon>
    </lineage>
</organism>
<comment type="subcellular location">
    <subcellularLocation>
        <location evidence="1">Cell membrane</location>
        <topology evidence="1">Multi-pass membrane protein</topology>
    </subcellularLocation>
</comment>
<keyword evidence="3" id="KW-1003">Cell membrane</keyword>
<evidence type="ECO:0000256" key="5">
    <source>
        <dbReference type="ARBA" id="ARBA00022989"/>
    </source>
</evidence>
<evidence type="ECO:0000256" key="3">
    <source>
        <dbReference type="ARBA" id="ARBA00022475"/>
    </source>
</evidence>
<dbReference type="PANTHER" id="PTHR30353:SF15">
    <property type="entry name" value="INNER MEMBRANE PROTEIN YABI"/>
    <property type="match status" value="1"/>
</dbReference>
<reference evidence="10" key="1">
    <citation type="submission" date="2017-09" db="EMBL/GenBank/DDBJ databases">
        <title>Genome sequence of Nannocystis excedens DSM 71.</title>
        <authorList>
            <person name="Blom J."/>
        </authorList>
    </citation>
    <scope>NUCLEOTIDE SEQUENCE [LARGE SCALE GENOMIC DNA]</scope>
    <source>
        <strain evidence="10">type strain: E19</strain>
    </source>
</reference>
<evidence type="ECO:0000259" key="8">
    <source>
        <dbReference type="SMART" id="SM00014"/>
    </source>
</evidence>
<dbReference type="InterPro" id="IPR032816">
    <property type="entry name" value="VTT_dom"/>
</dbReference>
<dbReference type="GO" id="GO:0005886">
    <property type="term" value="C:plasma membrane"/>
    <property type="evidence" value="ECO:0007669"/>
    <property type="project" value="UniProtKB-SubCell"/>
</dbReference>
<evidence type="ECO:0000256" key="6">
    <source>
        <dbReference type="ARBA" id="ARBA00023136"/>
    </source>
</evidence>
<keyword evidence="6 7" id="KW-0472">Membrane</keyword>
<feature type="transmembrane region" description="Helical" evidence="7">
    <location>
        <begin position="153"/>
        <end position="173"/>
    </location>
</feature>
<dbReference type="KEGG" id="hdi:HDIA_1430"/>
<dbReference type="SUPFAM" id="SSF48317">
    <property type="entry name" value="Acid phosphatase/Vanadium-dependent haloperoxidase"/>
    <property type="match status" value="1"/>
</dbReference>
<keyword evidence="4 7" id="KW-0812">Transmembrane</keyword>
<gene>
    <name evidence="9" type="primary">yabI</name>
    <name evidence="9" type="ORF">HDIA_1430</name>
</gene>
<dbReference type="InterPro" id="IPR032818">
    <property type="entry name" value="DedA-like"/>
</dbReference>
<feature type="transmembrane region" description="Helical" evidence="7">
    <location>
        <begin position="449"/>
        <end position="470"/>
    </location>
</feature>
<dbReference type="Pfam" id="PF01569">
    <property type="entry name" value="PAP2"/>
    <property type="match status" value="1"/>
</dbReference>
<feature type="transmembrane region" description="Helical" evidence="7">
    <location>
        <begin position="423"/>
        <end position="442"/>
    </location>
</feature>
<evidence type="ECO:0000256" key="4">
    <source>
        <dbReference type="ARBA" id="ARBA00022692"/>
    </source>
</evidence>
<dbReference type="InterPro" id="IPR000326">
    <property type="entry name" value="PAP2/HPO"/>
</dbReference>
<sequence>MFSDLISSVVEFLRLNPGFAYLAAFLLAFSESIPIVGAVVPGTATILALSALVPSGVLVFWPLLAATVLGAIAGDGLSFWLGHRYHRGVLGAWPFSRYPDLVRHSETFFDRHGDKSVFLARFIPGVRAFVPLLAGVLNMGVATFYTVNVASALVWAPVHVLSGMLVGTSVGMLGEAAKPLALLLVVTVIGLWVVVQVVRLTLRHVMPVLLLGAGHTRIWAEKQPGWLPRYLAAVLDPQQSDARVLAALILVLAAGAWTFFGILEDVVTGDPLVYADQAIYNIFQELRSGPGDSIMIAVTELGDTSVVVAMVLAVLGWLLWKGAWRTAGYWLAAIAGASMLNTAIKVALHRTRPIGDLYNGWSAFSFPSGHSTINFVLYGFLAFLLARFASGRMKIAIAFTAACFAFAIAFSRLYLGAHWFSDVAGGLAFGSAWLALLVLFYMRRPAERLPTAPFVAVCLLVLVGFGGFHVDRNHARDVERYAVRTAVPTMTLADWRGTRWQDLAVWRTDLTGEQEEPLTIQWAGDLEPLRTALLAEGWQPSPPWTVANALHWLTPGASPEGLPVVPLLSSGQPSGLALILPEPASSGARHVFRLWPANFNVIDGRKSPLWVGSVINEQLVAPLSLVTIPRMQPADRPMLASIETALAKAGITVERHSRPEGTNPVLLGFVP</sequence>
<dbReference type="InterPro" id="IPR036938">
    <property type="entry name" value="PAP2/HPO_sf"/>
</dbReference>
<dbReference type="PANTHER" id="PTHR30353">
    <property type="entry name" value="INNER MEMBRANE PROTEIN DEDA-RELATED"/>
    <property type="match status" value="1"/>
</dbReference>
<accession>A0A2C9D5E5</accession>
<evidence type="ECO:0000256" key="2">
    <source>
        <dbReference type="ARBA" id="ARBA00010792"/>
    </source>
</evidence>
<dbReference type="EMBL" id="LT960614">
    <property type="protein sequence ID" value="SON54971.1"/>
    <property type="molecule type" value="Genomic_DNA"/>
</dbReference>
<protein>
    <submittedName>
        <fullName evidence="9">Inner membrane protein YabI</fullName>
    </submittedName>
</protein>
<comment type="similarity">
    <text evidence="2">Belongs to the DedA family.</text>
</comment>
<feature type="domain" description="Phosphatidic acid phosphatase type 2/haloperoxidase" evidence="8">
    <location>
        <begin position="326"/>
        <end position="438"/>
    </location>
</feature>
<feature type="transmembrane region" description="Helical" evidence="7">
    <location>
        <begin position="395"/>
        <end position="417"/>
    </location>
</feature>
<feature type="transmembrane region" description="Helical" evidence="7">
    <location>
        <begin position="128"/>
        <end position="147"/>
    </location>
</feature>
<feature type="transmembrane region" description="Helical" evidence="7">
    <location>
        <begin position="59"/>
        <end position="81"/>
    </location>
</feature>
<dbReference type="CDD" id="cd03392">
    <property type="entry name" value="PAP2_like_2"/>
    <property type="match status" value="1"/>
</dbReference>
<feature type="transmembrane region" description="Helical" evidence="7">
    <location>
        <begin position="294"/>
        <end position="320"/>
    </location>
</feature>
<dbReference type="RefSeq" id="WP_099555546.1">
    <property type="nucleotide sequence ID" value="NZ_LT960614.1"/>
</dbReference>
<dbReference type="Pfam" id="PF09335">
    <property type="entry name" value="VTT_dom"/>
    <property type="match status" value="1"/>
</dbReference>
<dbReference type="Proteomes" id="UP000223606">
    <property type="component" value="Chromosome 1"/>
</dbReference>
<dbReference type="SMART" id="SM00014">
    <property type="entry name" value="acidPPc"/>
    <property type="match status" value="1"/>
</dbReference>